<dbReference type="SFLD" id="SFLDS00003">
    <property type="entry name" value="Haloacid_Dehalogenase"/>
    <property type="match status" value="1"/>
</dbReference>
<dbReference type="Gene3D" id="3.40.50.1000">
    <property type="entry name" value="HAD superfamily/HAD-like"/>
    <property type="match status" value="1"/>
</dbReference>
<dbReference type="InterPro" id="IPR023214">
    <property type="entry name" value="HAD_sf"/>
</dbReference>
<dbReference type="OrthoDB" id="40579at2759"/>
<dbReference type="Proteomes" id="UP000076727">
    <property type="component" value="Unassembled WGS sequence"/>
</dbReference>
<sequence>MVERAKIEYVIFDMDGLLIDSERVYTEVTNNILAKYGKEMTWDIKAGLMGKPEREAAAHLLSFFPDLPPDFTIDTYIDLRRVGQDALWPTVQPLPGVLRLVRHLRRHRVPIAVATGSQRRNYAQKSAHLMDALFGCFEGRVVCADDRLVRLGRGKPHPDVFLVAAERMLGRAVGEGEVGERGLSEEQRRERAKGLVFEDAIPGVQAGKRAGMNVVWVPDANLLALGEAGPTLDVEQPDQMLKSLEEFDPEEWGLPPYDADPS</sequence>
<dbReference type="AlphaFoldDB" id="A0A165SCH5"/>
<dbReference type="Pfam" id="PF00702">
    <property type="entry name" value="Hydrolase"/>
    <property type="match status" value="1"/>
</dbReference>
<dbReference type="SUPFAM" id="SSF56784">
    <property type="entry name" value="HAD-like"/>
    <property type="match status" value="1"/>
</dbReference>
<dbReference type="PANTHER" id="PTHR18901">
    <property type="entry name" value="2-DEOXYGLUCOSE-6-PHOSPHATE PHOSPHATASE 2"/>
    <property type="match status" value="1"/>
</dbReference>
<organism evidence="1 2">
    <name type="scientific">Daedalea quercina L-15889</name>
    <dbReference type="NCBI Taxonomy" id="1314783"/>
    <lineage>
        <taxon>Eukaryota</taxon>
        <taxon>Fungi</taxon>
        <taxon>Dikarya</taxon>
        <taxon>Basidiomycota</taxon>
        <taxon>Agaricomycotina</taxon>
        <taxon>Agaricomycetes</taxon>
        <taxon>Polyporales</taxon>
        <taxon>Fomitopsis</taxon>
    </lineage>
</organism>
<dbReference type="PANTHER" id="PTHR18901:SF38">
    <property type="entry name" value="PSEUDOURIDINE-5'-PHOSPHATASE"/>
    <property type="match status" value="1"/>
</dbReference>
<dbReference type="EMBL" id="KV429044">
    <property type="protein sequence ID" value="KZT71798.1"/>
    <property type="molecule type" value="Genomic_DNA"/>
</dbReference>
<dbReference type="SFLD" id="SFLDG01129">
    <property type="entry name" value="C1.5:_HAD__Beta-PGM__Phosphata"/>
    <property type="match status" value="1"/>
</dbReference>
<proteinExistence type="predicted"/>
<dbReference type="InterPro" id="IPR023198">
    <property type="entry name" value="PGP-like_dom2"/>
</dbReference>
<evidence type="ECO:0000313" key="1">
    <source>
        <dbReference type="EMBL" id="KZT71798.1"/>
    </source>
</evidence>
<dbReference type="InterPro" id="IPR036412">
    <property type="entry name" value="HAD-like_sf"/>
</dbReference>
<evidence type="ECO:0000313" key="2">
    <source>
        <dbReference type="Proteomes" id="UP000076727"/>
    </source>
</evidence>
<dbReference type="FunFam" id="1.10.150.240:FF:000001">
    <property type="entry name" value="Haloacid dehalogenase-like hydrolase domain"/>
    <property type="match status" value="1"/>
</dbReference>
<reference evidence="1 2" key="1">
    <citation type="journal article" date="2016" name="Mol. Biol. Evol.">
        <title>Comparative Genomics of Early-Diverging Mushroom-Forming Fungi Provides Insights into the Origins of Lignocellulose Decay Capabilities.</title>
        <authorList>
            <person name="Nagy L.G."/>
            <person name="Riley R."/>
            <person name="Tritt A."/>
            <person name="Adam C."/>
            <person name="Daum C."/>
            <person name="Floudas D."/>
            <person name="Sun H."/>
            <person name="Yadav J.S."/>
            <person name="Pangilinan J."/>
            <person name="Larsson K.H."/>
            <person name="Matsuura K."/>
            <person name="Barry K."/>
            <person name="Labutti K."/>
            <person name="Kuo R."/>
            <person name="Ohm R.A."/>
            <person name="Bhattacharya S.S."/>
            <person name="Shirouzu T."/>
            <person name="Yoshinaga Y."/>
            <person name="Martin F.M."/>
            <person name="Grigoriev I.V."/>
            <person name="Hibbett D.S."/>
        </authorList>
    </citation>
    <scope>NUCLEOTIDE SEQUENCE [LARGE SCALE GENOMIC DNA]</scope>
    <source>
        <strain evidence="1 2">L-15889</strain>
    </source>
</reference>
<protein>
    <submittedName>
        <fullName evidence="1">HAD-like protein</fullName>
    </submittedName>
</protein>
<name>A0A165SCH5_9APHY</name>
<dbReference type="GO" id="GO:0016791">
    <property type="term" value="F:phosphatase activity"/>
    <property type="evidence" value="ECO:0007669"/>
    <property type="project" value="TreeGrafter"/>
</dbReference>
<dbReference type="STRING" id="1314783.A0A165SCH5"/>
<gene>
    <name evidence="1" type="ORF">DAEQUDRAFT_755620</name>
</gene>
<dbReference type="Gene3D" id="1.10.150.240">
    <property type="entry name" value="Putative phosphatase, domain 2"/>
    <property type="match status" value="1"/>
</dbReference>
<accession>A0A165SCH5</accession>
<keyword evidence="2" id="KW-1185">Reference proteome</keyword>